<comment type="similarity">
    <text evidence="1">Belongs to the aldo/keto reductase family.</text>
</comment>
<dbReference type="InterPro" id="IPR023210">
    <property type="entry name" value="NADP_OxRdtase_dom"/>
</dbReference>
<feature type="domain" description="NADP-dependent oxidoreductase" evidence="7">
    <location>
        <begin position="23"/>
        <end position="257"/>
    </location>
</feature>
<proteinExistence type="inferred from homology"/>
<dbReference type="GO" id="GO:0016616">
    <property type="term" value="F:oxidoreductase activity, acting on the CH-OH group of donors, NAD or NADP as acceptor"/>
    <property type="evidence" value="ECO:0007669"/>
    <property type="project" value="UniProtKB-ARBA"/>
</dbReference>
<dbReference type="InterPro" id="IPR020471">
    <property type="entry name" value="AKR"/>
</dbReference>
<sequence length="264" mass="30178">MEYVTLNDGHKMPILGLGVYLVPESRTVDVVKTALNDGYRLIDTAEYYHNEKEVGQAVRESGIPRNEIFVTTKMPPQANYQEAAKRIDESLAALDIDYIDLMLIHWPGRNNVETYRALEDAQKAGKVCSIGLSSFYGSEYQQILDECDVVPVVDQNETHVFRQQKEFQQVLKSHGTELEAWSPFAEGKKNIFKNEILAKIAQKHNKTVAQVILRFLIQRGIIVIPKSVHKERIAENIDVFDFELDSEDMAKIDSMNEERSVFGW</sequence>
<evidence type="ECO:0000256" key="2">
    <source>
        <dbReference type="ARBA" id="ARBA00022857"/>
    </source>
</evidence>
<reference evidence="8" key="2">
    <citation type="submission" date="2022-10" db="EMBL/GenBank/DDBJ databases">
        <authorList>
            <person name="Kostovova I."/>
            <person name="Moravkova M."/>
            <person name="Pechar R."/>
        </authorList>
    </citation>
    <scope>NUCLEOTIDE SEQUENCE</scope>
    <source>
        <strain evidence="8">M490A</strain>
    </source>
</reference>
<evidence type="ECO:0000256" key="1">
    <source>
        <dbReference type="ARBA" id="ARBA00007905"/>
    </source>
</evidence>
<feature type="site" description="Lowers pKa of active site Tyr" evidence="6">
    <location>
        <position position="73"/>
    </location>
</feature>
<evidence type="ECO:0000259" key="7">
    <source>
        <dbReference type="Pfam" id="PF00248"/>
    </source>
</evidence>
<dbReference type="Gene3D" id="3.20.20.100">
    <property type="entry name" value="NADP-dependent oxidoreductase domain"/>
    <property type="match status" value="1"/>
</dbReference>
<keyword evidence="3" id="KW-0560">Oxidoreductase</keyword>
<dbReference type="PIRSF" id="PIRSF000097">
    <property type="entry name" value="AKR"/>
    <property type="match status" value="1"/>
</dbReference>
<dbReference type="PROSITE" id="PS00798">
    <property type="entry name" value="ALDOKETO_REDUCTASE_1"/>
    <property type="match status" value="1"/>
</dbReference>
<dbReference type="EMBL" id="JAOTGY010000023">
    <property type="protein sequence ID" value="MDB6258843.1"/>
    <property type="molecule type" value="Genomic_DNA"/>
</dbReference>
<dbReference type="InterPro" id="IPR018170">
    <property type="entry name" value="Aldo/ket_reductase_CS"/>
</dbReference>
<gene>
    <name evidence="8" type="ORF">ODU72_09280</name>
</gene>
<accession>A0A9X3W5T0</accession>
<dbReference type="PANTHER" id="PTHR43827">
    <property type="entry name" value="2,5-DIKETO-D-GLUCONIC ACID REDUCTASE"/>
    <property type="match status" value="1"/>
</dbReference>
<evidence type="ECO:0000256" key="3">
    <source>
        <dbReference type="ARBA" id="ARBA00023002"/>
    </source>
</evidence>
<dbReference type="PRINTS" id="PR00069">
    <property type="entry name" value="ALDKETRDTASE"/>
</dbReference>
<dbReference type="RefSeq" id="WP_271864684.1">
    <property type="nucleotide sequence ID" value="NZ_JAOTGR010000019.1"/>
</dbReference>
<reference evidence="8" key="1">
    <citation type="journal article" date="2022" name="Microorganisms">
        <title>Antibiotic Susceptibility, Resistance Gene Determinants and Corresponding Genomic Regions in Lactobacillus amylovorus Isolates Derived from Wild Boars and Domestic Pigs.</title>
        <authorList>
            <person name="Moravkova M."/>
            <person name="Kostovova I."/>
            <person name="Kavanova K."/>
            <person name="Pechar R."/>
            <person name="Stanek S."/>
            <person name="Brychta A."/>
            <person name="Zeman M."/>
            <person name="Kubasova T."/>
        </authorList>
    </citation>
    <scope>NUCLEOTIDE SEQUENCE</scope>
    <source>
        <strain evidence="8">M490A</strain>
    </source>
</reference>
<dbReference type="PROSITE" id="PS00063">
    <property type="entry name" value="ALDOKETO_REDUCTASE_3"/>
    <property type="match status" value="1"/>
</dbReference>
<dbReference type="InterPro" id="IPR036812">
    <property type="entry name" value="NAD(P)_OxRdtase_dom_sf"/>
</dbReference>
<name>A0A9X3W5T0_LACAM</name>
<feature type="active site" description="Proton donor" evidence="4">
    <location>
        <position position="48"/>
    </location>
</feature>
<evidence type="ECO:0000256" key="4">
    <source>
        <dbReference type="PIRSR" id="PIRSR000097-1"/>
    </source>
</evidence>
<evidence type="ECO:0000256" key="6">
    <source>
        <dbReference type="PIRSR" id="PIRSR000097-3"/>
    </source>
</evidence>
<dbReference type="PANTHER" id="PTHR43827:SF3">
    <property type="entry name" value="NADP-DEPENDENT OXIDOREDUCTASE DOMAIN-CONTAINING PROTEIN"/>
    <property type="match status" value="1"/>
</dbReference>
<evidence type="ECO:0000313" key="8">
    <source>
        <dbReference type="EMBL" id="MDB6258843.1"/>
    </source>
</evidence>
<dbReference type="FunFam" id="3.20.20.100:FF:000015">
    <property type="entry name" value="Oxidoreductase, aldo/keto reductase family"/>
    <property type="match status" value="1"/>
</dbReference>
<evidence type="ECO:0000313" key="9">
    <source>
        <dbReference type="Proteomes" id="UP001141981"/>
    </source>
</evidence>
<keyword evidence="2" id="KW-0521">NADP</keyword>
<dbReference type="Proteomes" id="UP001141981">
    <property type="component" value="Unassembled WGS sequence"/>
</dbReference>
<dbReference type="SUPFAM" id="SSF51430">
    <property type="entry name" value="NAD(P)-linked oxidoreductase"/>
    <property type="match status" value="1"/>
</dbReference>
<evidence type="ECO:0000256" key="5">
    <source>
        <dbReference type="PIRSR" id="PIRSR000097-2"/>
    </source>
</evidence>
<dbReference type="AlphaFoldDB" id="A0A9X3W5T0"/>
<feature type="binding site" evidence="5">
    <location>
        <position position="105"/>
    </location>
    <ligand>
        <name>substrate</name>
    </ligand>
</feature>
<comment type="caution">
    <text evidence="8">The sequence shown here is derived from an EMBL/GenBank/DDBJ whole genome shotgun (WGS) entry which is preliminary data.</text>
</comment>
<dbReference type="Pfam" id="PF00248">
    <property type="entry name" value="Aldo_ket_red"/>
    <property type="match status" value="1"/>
</dbReference>
<organism evidence="8 9">
    <name type="scientific">Lactobacillus amylovorus</name>
    <dbReference type="NCBI Taxonomy" id="1604"/>
    <lineage>
        <taxon>Bacteria</taxon>
        <taxon>Bacillati</taxon>
        <taxon>Bacillota</taxon>
        <taxon>Bacilli</taxon>
        <taxon>Lactobacillales</taxon>
        <taxon>Lactobacillaceae</taxon>
        <taxon>Lactobacillus</taxon>
    </lineage>
</organism>
<protein>
    <submittedName>
        <fullName evidence="8">Aldo/keto reductase</fullName>
    </submittedName>
</protein>